<accession>A0A174Q6P0</accession>
<dbReference type="AlphaFoldDB" id="A0A174Q6P0"/>
<protein>
    <submittedName>
        <fullName evidence="1">Uncharacterized protein</fullName>
    </submittedName>
</protein>
<reference evidence="1 2" key="1">
    <citation type="submission" date="2015-09" db="EMBL/GenBank/DDBJ databases">
        <authorList>
            <consortium name="Pathogen Informatics"/>
        </authorList>
    </citation>
    <scope>NUCLEOTIDE SEQUENCE [LARGE SCALE GENOMIC DNA]</scope>
    <source>
        <strain evidence="1 2">2789STDY5608854</strain>
    </source>
</reference>
<sequence>MQATTRVRAPVISFPNTMKPLTIPLGKNFSPRASSTQMTTRGIMLRRSIPRVSITT</sequence>
<proteinExistence type="predicted"/>
<dbReference type="Proteomes" id="UP000095746">
    <property type="component" value="Unassembled WGS sequence"/>
</dbReference>
<dbReference type="EMBL" id="CYZT01000444">
    <property type="protein sequence ID" value="CUP66610.1"/>
    <property type="molecule type" value="Genomic_DNA"/>
</dbReference>
<evidence type="ECO:0000313" key="1">
    <source>
        <dbReference type="EMBL" id="CUP66610.1"/>
    </source>
</evidence>
<organism evidence="1 2">
    <name type="scientific">Flavonifractor plautii</name>
    <name type="common">Fusobacterium plautii</name>
    <dbReference type="NCBI Taxonomy" id="292800"/>
    <lineage>
        <taxon>Bacteria</taxon>
        <taxon>Bacillati</taxon>
        <taxon>Bacillota</taxon>
        <taxon>Clostridia</taxon>
        <taxon>Eubacteriales</taxon>
        <taxon>Oscillospiraceae</taxon>
        <taxon>Flavonifractor</taxon>
    </lineage>
</organism>
<gene>
    <name evidence="1" type="ORF">ERS852411_03443</name>
</gene>
<evidence type="ECO:0000313" key="2">
    <source>
        <dbReference type="Proteomes" id="UP000095746"/>
    </source>
</evidence>
<name>A0A174Q6P0_FLAPL</name>